<dbReference type="KEGG" id="taz:TREAZ_0448"/>
<dbReference type="PANTHER" id="PTHR43081:SF1">
    <property type="entry name" value="ADENYLATE CYCLASE, TERMINAL-DIFFERENTIATION SPECIFIC"/>
    <property type="match status" value="1"/>
</dbReference>
<dbReference type="HOGENOM" id="CLU_000445_85_1_12"/>
<dbReference type="SMART" id="SM00044">
    <property type="entry name" value="CYCc"/>
    <property type="match status" value="1"/>
</dbReference>
<dbReference type="GO" id="GO:0004016">
    <property type="term" value="F:adenylate cyclase activity"/>
    <property type="evidence" value="ECO:0007669"/>
    <property type="project" value="UniProtKB-ARBA"/>
</dbReference>
<protein>
    <submittedName>
        <fullName evidence="3">Putative adenylate/guanylate cyclase</fullName>
    </submittedName>
</protein>
<evidence type="ECO:0000256" key="1">
    <source>
        <dbReference type="SAM" id="Phobius"/>
    </source>
</evidence>
<dbReference type="PROSITE" id="PS50125">
    <property type="entry name" value="GUANYLATE_CYCLASE_2"/>
    <property type="match status" value="1"/>
</dbReference>
<dbReference type="SMART" id="SM01080">
    <property type="entry name" value="CHASE2"/>
    <property type="match status" value="1"/>
</dbReference>
<feature type="transmembrane region" description="Helical" evidence="1">
    <location>
        <begin position="398"/>
        <end position="419"/>
    </location>
</feature>
<sequence length="639" mass="70482">MSEPSPSAVKGPLCAALAALVLSAVLGALGLFATIDRGIYDLLLSAKIRYFPLALNSQIIHADLSDSSEVRLGESLGSRGAFADFLNVLGSYNARVAFDFIFRTPAAEDAAFAEAARSASLCIMAIAPVEMEYANFAYDSLTSEEKALLSSNVWHIREHGKNNIPRARTFILSDYPISSAAAELAHIGVLPDSDGVYRRTPLFYRWEDGLIPAISLAVAVRELGIDPSAIEFYPGHCLVLPLSGDEAIRIPVDESCSALIPFTATWADDDYRISFERIAGAAHDEELYTSLFSELSGSMIMAADTTTGKRDFGITPGETVYPLSGIHTAVLSGIMEEYFYAPWSFAAKLGTLAVFLIALLFLSFIKKDARYNIAFLALLGGFTLWTVLAWFLLRLCPWYGAIGSGLFLFWISGFVLRLFRRYKEQILYQNALSRYFPRSLAARIASEKKIDLAPAYKELTILFSDIASFTAWSRDKEPSLVHAFLSEYLEAMGSIIFEYGGTVDKFMGDGILAFFGDPFDMPDHTRRCVDAAISMQKKIREMALTWKDRANIDLKVRMGINTGHVIVGNLGIKNRIEYTVIGADVNLGQRMEGAAPAGGILVTSAVREKTQDMFSFGERREVRVKGYEKPIEAYEVVFL</sequence>
<dbReference type="AlphaFoldDB" id="F5YCS8"/>
<dbReference type="eggNOG" id="COG4252">
    <property type="taxonomic scope" value="Bacteria"/>
</dbReference>
<organism evidence="3 4">
    <name type="scientific">Leadbettera azotonutricia (strain ATCC BAA-888 / DSM 13862 / ZAS-9)</name>
    <name type="common">Treponema azotonutricium</name>
    <dbReference type="NCBI Taxonomy" id="545695"/>
    <lineage>
        <taxon>Bacteria</taxon>
        <taxon>Pseudomonadati</taxon>
        <taxon>Spirochaetota</taxon>
        <taxon>Spirochaetia</taxon>
        <taxon>Spirochaetales</taxon>
        <taxon>Breznakiellaceae</taxon>
        <taxon>Leadbettera</taxon>
    </lineage>
</organism>
<reference evidence="4" key="1">
    <citation type="submission" date="2009-12" db="EMBL/GenBank/DDBJ databases">
        <title>Complete sequence of Treponema azotonutricium strain ZAS-9.</title>
        <authorList>
            <person name="Tetu S.G."/>
            <person name="Matson E."/>
            <person name="Ren Q."/>
            <person name="Seshadri R."/>
            <person name="Elbourne L."/>
            <person name="Hassan K.A."/>
            <person name="Durkin A."/>
            <person name="Radune D."/>
            <person name="Mohamoud Y."/>
            <person name="Shay R."/>
            <person name="Jin S."/>
            <person name="Zhang X."/>
            <person name="Lucey K."/>
            <person name="Ballor N.R."/>
            <person name="Ottesen E."/>
            <person name="Rosenthal R."/>
            <person name="Allen A."/>
            <person name="Leadbetter J.R."/>
            <person name="Paulsen I.T."/>
        </authorList>
    </citation>
    <scope>NUCLEOTIDE SEQUENCE [LARGE SCALE GENOMIC DNA]</scope>
    <source>
        <strain evidence="4">ATCC BAA-888 / DSM 13862 / ZAS-9</strain>
    </source>
</reference>
<gene>
    <name evidence="3" type="ordered locus">TREAZ_0448</name>
</gene>
<evidence type="ECO:0000259" key="2">
    <source>
        <dbReference type="PROSITE" id="PS50125"/>
    </source>
</evidence>
<dbReference type="PANTHER" id="PTHR43081">
    <property type="entry name" value="ADENYLATE CYCLASE, TERMINAL-DIFFERENTIATION SPECIFIC-RELATED"/>
    <property type="match status" value="1"/>
</dbReference>
<dbReference type="InterPro" id="IPR001054">
    <property type="entry name" value="A/G_cyclase"/>
</dbReference>
<keyword evidence="1" id="KW-0472">Membrane</keyword>
<reference evidence="3 4" key="2">
    <citation type="journal article" date="2011" name="ISME J.">
        <title>RNA-seq reveals cooperative metabolic interactions between two termite-gut spirochete species in co-culture.</title>
        <authorList>
            <person name="Rosenthal A.Z."/>
            <person name="Matson E.G."/>
            <person name="Eldar A."/>
            <person name="Leadbetter J.R."/>
        </authorList>
    </citation>
    <scope>NUCLEOTIDE SEQUENCE [LARGE SCALE GENOMIC DNA]</scope>
    <source>
        <strain evidence="4">ATCC BAA-888 / DSM 13862 / ZAS-9</strain>
    </source>
</reference>
<accession>F5YCS8</accession>
<keyword evidence="4" id="KW-1185">Reference proteome</keyword>
<feature type="domain" description="Guanylate cyclase" evidence="2">
    <location>
        <begin position="460"/>
        <end position="592"/>
    </location>
</feature>
<keyword evidence="1" id="KW-0812">Transmembrane</keyword>
<dbReference type="RefSeq" id="WP_015711499.1">
    <property type="nucleotide sequence ID" value="NC_015577.1"/>
</dbReference>
<dbReference type="CDD" id="cd07302">
    <property type="entry name" value="CHD"/>
    <property type="match status" value="1"/>
</dbReference>
<name>F5YCS8_LEAAZ</name>
<feature type="transmembrane region" description="Helical" evidence="1">
    <location>
        <begin position="373"/>
        <end position="392"/>
    </location>
</feature>
<feature type="transmembrane region" description="Helical" evidence="1">
    <location>
        <begin position="340"/>
        <end position="361"/>
    </location>
</feature>
<dbReference type="Pfam" id="PF00211">
    <property type="entry name" value="Guanylate_cyc"/>
    <property type="match status" value="1"/>
</dbReference>
<dbReference type="eggNOG" id="COG2114">
    <property type="taxonomic scope" value="Bacteria"/>
</dbReference>
<dbReference type="Pfam" id="PF05226">
    <property type="entry name" value="CHASE2"/>
    <property type="match status" value="1"/>
</dbReference>
<dbReference type="OrthoDB" id="9806704at2"/>
<dbReference type="Gene3D" id="3.30.70.1230">
    <property type="entry name" value="Nucleotide cyclase"/>
    <property type="match status" value="1"/>
</dbReference>
<dbReference type="EMBL" id="CP001841">
    <property type="protein sequence ID" value="AEF81022.1"/>
    <property type="molecule type" value="Genomic_DNA"/>
</dbReference>
<dbReference type="Proteomes" id="UP000009222">
    <property type="component" value="Chromosome"/>
</dbReference>
<dbReference type="GO" id="GO:0006171">
    <property type="term" value="P:cAMP biosynthetic process"/>
    <property type="evidence" value="ECO:0007669"/>
    <property type="project" value="TreeGrafter"/>
</dbReference>
<dbReference type="InterPro" id="IPR029787">
    <property type="entry name" value="Nucleotide_cyclase"/>
</dbReference>
<dbReference type="SUPFAM" id="SSF55073">
    <property type="entry name" value="Nucleotide cyclase"/>
    <property type="match status" value="1"/>
</dbReference>
<evidence type="ECO:0000313" key="3">
    <source>
        <dbReference type="EMBL" id="AEF81022.1"/>
    </source>
</evidence>
<evidence type="ECO:0000313" key="4">
    <source>
        <dbReference type="Proteomes" id="UP000009222"/>
    </source>
</evidence>
<dbReference type="STRING" id="545695.TREAZ_0448"/>
<proteinExistence type="predicted"/>
<dbReference type="InParanoid" id="F5YCS8"/>
<dbReference type="InterPro" id="IPR050697">
    <property type="entry name" value="Adenylyl/Guanylyl_Cyclase_3/4"/>
</dbReference>
<dbReference type="InterPro" id="IPR007890">
    <property type="entry name" value="CHASE2"/>
</dbReference>
<dbReference type="GO" id="GO:0035556">
    <property type="term" value="P:intracellular signal transduction"/>
    <property type="evidence" value="ECO:0007669"/>
    <property type="project" value="InterPro"/>
</dbReference>
<keyword evidence="1" id="KW-1133">Transmembrane helix</keyword>